<reference evidence="1 2" key="1">
    <citation type="journal article" date="2005" name="J. Bacteriol.">
        <title>Insights into genome plasticity and pathogenicity of the plant pathogenic Bacterium Xanthomonas campestris pv. vesicatoria revealed by the complete genome sequence.</title>
        <authorList>
            <person name="Thieme F."/>
            <person name="Koebnik R."/>
            <person name="Bekel T."/>
            <person name="Berger C."/>
            <person name="Boch J."/>
            <person name="Buettner D."/>
            <person name="Caldana C."/>
            <person name="Gaigalat L."/>
            <person name="Goesmann A."/>
            <person name="Kay S."/>
            <person name="Kirchner O."/>
            <person name="Lanz C."/>
            <person name="Linke B."/>
            <person name="McHardy A.C."/>
            <person name="Meyer F."/>
            <person name="Mittenhuber G."/>
            <person name="Nies D.H."/>
            <person name="Niesbach-Kloesgen U."/>
            <person name="Patschkowski T."/>
            <person name="Rueckert C."/>
            <person name="Rupp O."/>
            <person name="Schneicker S."/>
            <person name="Schuster S.C."/>
            <person name="Vorhoelter F.J."/>
            <person name="Weber E."/>
            <person name="Puehler A."/>
            <person name="Bonas U."/>
            <person name="Bartels D."/>
            <person name="Kaiser O."/>
        </authorList>
    </citation>
    <scope>NUCLEOTIDE SEQUENCE [LARGE SCALE GENOMIC DNA]</scope>
    <source>
        <strain evidence="1 2">85-10</strain>
    </source>
</reference>
<organism evidence="2">
    <name type="scientific">Xanthomonas euvesicatoria pv. vesicatoria (strain 85-10)</name>
    <name type="common">Xanthomonas campestris pv. vesicatoria</name>
    <dbReference type="NCBI Taxonomy" id="316273"/>
    <lineage>
        <taxon>Bacteria</taxon>
        <taxon>Pseudomonadati</taxon>
        <taxon>Pseudomonadota</taxon>
        <taxon>Gammaproteobacteria</taxon>
        <taxon>Lysobacterales</taxon>
        <taxon>Lysobacteraceae</taxon>
        <taxon>Xanthomonas</taxon>
    </lineage>
</organism>
<sequence>MSTCAPARLCAAWEGTLSGTVSCVERGQAKRCRGRWPQSHHAVTWIFNLPCTPPFQIRRYGARRITQASWLDMQQKQHECMQAVTEALSDLLAARVAQATLLEAMLVSHPDPVMLRKAWDELSSQRIAYVAQKKALADDPRPMDAQTLEQFRAWEEKLNRYFPRDPAAGSAQT</sequence>
<dbReference type="EMBL" id="AM039952">
    <property type="protein sequence ID" value="CAJ22989.1"/>
    <property type="molecule type" value="Genomic_DNA"/>
</dbReference>
<accession>Q3BVX4</accession>
<proteinExistence type="predicted"/>
<protein>
    <submittedName>
        <fullName evidence="1">Uncharacterized protein</fullName>
    </submittedName>
</protein>
<gene>
    <name evidence="1" type="ordered locus">XCV1358</name>
</gene>
<name>Q3BVX4_XANE5</name>
<dbReference type="KEGG" id="xcv:XCV1358"/>
<evidence type="ECO:0000313" key="1">
    <source>
        <dbReference type="EMBL" id="CAJ22989.1"/>
    </source>
</evidence>
<dbReference type="Proteomes" id="UP000007069">
    <property type="component" value="Chromosome"/>
</dbReference>
<dbReference type="AlphaFoldDB" id="Q3BVX4"/>
<evidence type="ECO:0000313" key="2">
    <source>
        <dbReference type="Proteomes" id="UP000007069"/>
    </source>
</evidence>
<dbReference type="HOGENOM" id="CLU_1546950_0_0_6"/>